<dbReference type="EMBL" id="NEXD01000065">
    <property type="protein sequence ID" value="PSN84779.1"/>
    <property type="molecule type" value="Genomic_DNA"/>
</dbReference>
<gene>
    <name evidence="2" type="ORF">B9Q02_08840</name>
</gene>
<protein>
    <submittedName>
        <fullName evidence="2">Uncharacterized protein</fullName>
    </submittedName>
</protein>
<reference evidence="2 3" key="1">
    <citation type="submission" date="2017-04" db="EMBL/GenBank/DDBJ databases">
        <title>Novel microbial lineages endemic to geothermal iron-oxide mats fill important gaps in the evolutionary history of Archaea.</title>
        <authorList>
            <person name="Jay Z.J."/>
            <person name="Beam J.P."/>
            <person name="Dlakic M."/>
            <person name="Rusch D.B."/>
            <person name="Kozubal M.A."/>
            <person name="Inskeep W.P."/>
        </authorList>
    </citation>
    <scope>NUCLEOTIDE SEQUENCE [LARGE SCALE GENOMIC DNA]</scope>
    <source>
        <strain evidence="2">BE_D</strain>
    </source>
</reference>
<evidence type="ECO:0000313" key="3">
    <source>
        <dbReference type="Proteomes" id="UP000240569"/>
    </source>
</evidence>
<name>A0A2R6AEK7_9ARCH</name>
<organism evidence="2 3">
    <name type="scientific">Candidatus Marsarchaeota G1 archaeon BE_D</name>
    <dbReference type="NCBI Taxonomy" id="1978156"/>
    <lineage>
        <taxon>Archaea</taxon>
        <taxon>Candidatus Marsarchaeota</taxon>
        <taxon>Candidatus Marsarchaeota group 1</taxon>
    </lineage>
</organism>
<feature type="compositionally biased region" description="Basic and acidic residues" evidence="1">
    <location>
        <begin position="9"/>
        <end position="21"/>
    </location>
</feature>
<accession>A0A2R6AEK7</accession>
<evidence type="ECO:0000256" key="1">
    <source>
        <dbReference type="SAM" id="MobiDB-lite"/>
    </source>
</evidence>
<dbReference type="AlphaFoldDB" id="A0A2R6AEK7"/>
<comment type="caution">
    <text evidence="2">The sequence shown here is derived from an EMBL/GenBank/DDBJ whole genome shotgun (WGS) entry which is preliminary data.</text>
</comment>
<feature type="region of interest" description="Disordered" evidence="1">
    <location>
        <begin position="1"/>
        <end position="21"/>
    </location>
</feature>
<evidence type="ECO:0000313" key="2">
    <source>
        <dbReference type="EMBL" id="PSN84779.1"/>
    </source>
</evidence>
<sequence>MRASFTTHAEQEEYEKNKRTMNKNEFRQLALDLRKQNPEFQTLHSQVAQQVAERFYQARKRFFEGLANKPKIKKPHKYFSLVYPLSGWKLSNIREVRHGKNKKKKARLHLSKR</sequence>
<proteinExistence type="predicted"/>
<dbReference type="Proteomes" id="UP000240569">
    <property type="component" value="Unassembled WGS sequence"/>
</dbReference>